<sequence>MKGGSETKFLQELILYAASDTLSCFLLFAGLRHLDPNQEASKKALEHKKEIAKRLGRPLIQTNPYEDVIACDVINPEHIDVEFNSIGGLETIKQALYKLVILPLRRPELFSHGKFLGPQKRGLVIWTPWHWKDYAS</sequence>
<dbReference type="PANTHER" id="PTHR45644:SF3">
    <property type="entry name" value="FI08533P-RELATED"/>
    <property type="match status" value="1"/>
</dbReference>
<dbReference type="Gene3D" id="3.40.50.300">
    <property type="entry name" value="P-loop containing nucleotide triphosphate hydrolases"/>
    <property type="match status" value="1"/>
</dbReference>
<keyword evidence="1" id="KW-0547">Nucleotide-binding</keyword>
<evidence type="ECO:0000313" key="3">
    <source>
        <dbReference type="EMBL" id="CAK9144553.1"/>
    </source>
</evidence>
<proteinExistence type="predicted"/>
<evidence type="ECO:0000256" key="2">
    <source>
        <dbReference type="ARBA" id="ARBA00022840"/>
    </source>
</evidence>
<reference evidence="3 4" key="1">
    <citation type="submission" date="2024-02" db="EMBL/GenBank/DDBJ databases">
        <authorList>
            <person name="Vignale AGUSTIN F."/>
            <person name="Sosa J E."/>
            <person name="Modenutti C."/>
        </authorList>
    </citation>
    <scope>NUCLEOTIDE SEQUENCE [LARGE SCALE GENOMIC DNA]</scope>
</reference>
<protein>
    <submittedName>
        <fullName evidence="3">Uncharacterized protein</fullName>
    </submittedName>
</protein>
<organism evidence="3 4">
    <name type="scientific">Ilex paraguariensis</name>
    <name type="common">yerba mate</name>
    <dbReference type="NCBI Taxonomy" id="185542"/>
    <lineage>
        <taxon>Eukaryota</taxon>
        <taxon>Viridiplantae</taxon>
        <taxon>Streptophyta</taxon>
        <taxon>Embryophyta</taxon>
        <taxon>Tracheophyta</taxon>
        <taxon>Spermatophyta</taxon>
        <taxon>Magnoliopsida</taxon>
        <taxon>eudicotyledons</taxon>
        <taxon>Gunneridae</taxon>
        <taxon>Pentapetalae</taxon>
        <taxon>asterids</taxon>
        <taxon>campanulids</taxon>
        <taxon>Aquifoliales</taxon>
        <taxon>Aquifoliaceae</taxon>
        <taxon>Ilex</taxon>
    </lineage>
</organism>
<dbReference type="InterPro" id="IPR027417">
    <property type="entry name" value="P-loop_NTPase"/>
</dbReference>
<dbReference type="AlphaFoldDB" id="A0ABC8RPG7"/>
<dbReference type="Proteomes" id="UP001642360">
    <property type="component" value="Unassembled WGS sequence"/>
</dbReference>
<accession>A0ABC8RPG7</accession>
<gene>
    <name evidence="3" type="ORF">ILEXP_LOCUS12302</name>
</gene>
<dbReference type="InterPro" id="IPR051701">
    <property type="entry name" value="Mito_OM_Translocase_MSP1"/>
</dbReference>
<evidence type="ECO:0000313" key="4">
    <source>
        <dbReference type="Proteomes" id="UP001642360"/>
    </source>
</evidence>
<keyword evidence="4" id="KW-1185">Reference proteome</keyword>
<dbReference type="GO" id="GO:0005524">
    <property type="term" value="F:ATP binding"/>
    <property type="evidence" value="ECO:0007669"/>
    <property type="project" value="UniProtKB-KW"/>
</dbReference>
<evidence type="ECO:0000256" key="1">
    <source>
        <dbReference type="ARBA" id="ARBA00022741"/>
    </source>
</evidence>
<comment type="caution">
    <text evidence="3">The sequence shown here is derived from an EMBL/GenBank/DDBJ whole genome shotgun (WGS) entry which is preliminary data.</text>
</comment>
<keyword evidence="2" id="KW-0067">ATP-binding</keyword>
<name>A0ABC8RPG7_9AQUA</name>
<dbReference type="EMBL" id="CAUOFW020001402">
    <property type="protein sequence ID" value="CAK9144553.1"/>
    <property type="molecule type" value="Genomic_DNA"/>
</dbReference>
<dbReference type="PANTHER" id="PTHR45644">
    <property type="entry name" value="AAA ATPASE, PUTATIVE (AFU_ORTHOLOGUE AFUA_2G12920)-RELATED-RELATED"/>
    <property type="match status" value="1"/>
</dbReference>